<evidence type="ECO:0000313" key="1">
    <source>
        <dbReference type="EMBL" id="MDI1229571.1"/>
    </source>
</evidence>
<gene>
    <name evidence="1" type="ORF">PSU93_00275</name>
</gene>
<sequence>MAAIATADLLTAWERGSSQSGSRRLLTLLAAMYPEIPEQQLLKLPIGQRDGLALELREILFGSQLISLSVCPSCSERLELALDVADIKVASNGSTETPLTLEAEGFELRFRLPDSQDLMFIEAVSSIDAARRILLQRCLLSASRNGQLCALEQLPEQILDNVDAAMSAADPQADVQLDLSCPACQHSWLATFDIASFLWSEISAWAQRVLNEVHLLAKAYCWCEADILAMSPARRRFYLERVLQ</sequence>
<protein>
    <recommendedName>
        <fullName evidence="3">Phage baseplate protein</fullName>
    </recommendedName>
</protein>
<accession>A0AA43TIT1</accession>
<keyword evidence="2" id="KW-1185">Reference proteome</keyword>
<dbReference type="EMBL" id="JAQSDF010000001">
    <property type="protein sequence ID" value="MDI1229571.1"/>
    <property type="molecule type" value="Genomic_DNA"/>
</dbReference>
<organism evidence="1 2">
    <name type="scientific">Candidatus Methylobacter titanis</name>
    <dbReference type="NCBI Taxonomy" id="3053457"/>
    <lineage>
        <taxon>Bacteria</taxon>
        <taxon>Pseudomonadati</taxon>
        <taxon>Pseudomonadota</taxon>
        <taxon>Gammaproteobacteria</taxon>
        <taxon>Methylococcales</taxon>
        <taxon>Methylococcaceae</taxon>
        <taxon>Methylobacter</taxon>
    </lineage>
</organism>
<name>A0AA43TIT1_9GAMM</name>
<comment type="caution">
    <text evidence="1">The sequence shown here is derived from an EMBL/GenBank/DDBJ whole genome shotgun (WGS) entry which is preliminary data.</text>
</comment>
<dbReference type="Proteomes" id="UP001160519">
    <property type="component" value="Unassembled WGS sequence"/>
</dbReference>
<reference evidence="1" key="1">
    <citation type="submission" date="2023-01" db="EMBL/GenBank/DDBJ databases">
        <title>Biogeochemical cycle of methane in antarctic sediments.</title>
        <authorList>
            <person name="Roldan D.M."/>
            <person name="Menes R.J."/>
        </authorList>
    </citation>
    <scope>NUCLEOTIDE SEQUENCE [LARGE SCALE GENOMIC DNA]</scope>
    <source>
        <strain evidence="1">K-2018 MAG008</strain>
    </source>
</reference>
<proteinExistence type="predicted"/>
<evidence type="ECO:0008006" key="3">
    <source>
        <dbReference type="Google" id="ProtNLM"/>
    </source>
</evidence>
<dbReference type="Pfam" id="PF12322">
    <property type="entry name" value="T4_baseplate"/>
    <property type="match status" value="1"/>
</dbReference>
<dbReference type="InterPro" id="IPR024364">
    <property type="entry name" value="Baseplate_phage_T4-like"/>
</dbReference>
<evidence type="ECO:0000313" key="2">
    <source>
        <dbReference type="Proteomes" id="UP001160519"/>
    </source>
</evidence>
<dbReference type="AlphaFoldDB" id="A0AA43TIT1"/>